<evidence type="ECO:0008006" key="3">
    <source>
        <dbReference type="Google" id="ProtNLM"/>
    </source>
</evidence>
<proteinExistence type="predicted"/>
<dbReference type="InterPro" id="IPR036890">
    <property type="entry name" value="HATPase_C_sf"/>
</dbReference>
<comment type="caution">
    <text evidence="1">The sequence shown here is derived from an EMBL/GenBank/DDBJ whole genome shotgun (WGS) entry which is preliminary data.</text>
</comment>
<accession>A0A178IQT5</accession>
<dbReference type="Gene3D" id="3.30.565.10">
    <property type="entry name" value="Histidine kinase-like ATPase, C-terminal domain"/>
    <property type="match status" value="1"/>
</dbReference>
<dbReference type="STRING" id="1184151.AW736_02120"/>
<evidence type="ECO:0000313" key="1">
    <source>
        <dbReference type="EMBL" id="OAM91616.1"/>
    </source>
</evidence>
<keyword evidence="2" id="KW-1185">Reference proteome</keyword>
<name>A0A178IQT5_9BACT</name>
<dbReference type="OrthoDB" id="580846at2"/>
<dbReference type="AlphaFoldDB" id="A0A178IQT5"/>
<gene>
    <name evidence="1" type="ORF">AW736_02120</name>
</gene>
<protein>
    <recommendedName>
        <fullName evidence="3">ATP-binding protein</fullName>
    </recommendedName>
</protein>
<evidence type="ECO:0000313" key="2">
    <source>
        <dbReference type="Proteomes" id="UP000078486"/>
    </source>
</evidence>
<dbReference type="EMBL" id="LRRQ01000018">
    <property type="protein sequence ID" value="OAM91616.1"/>
    <property type="molecule type" value="Genomic_DNA"/>
</dbReference>
<reference evidence="1 2" key="1">
    <citation type="submission" date="2016-01" db="EMBL/GenBank/DDBJ databases">
        <title>High potential of lignocellulose degradation of a new Verrucomicrobia species.</title>
        <authorList>
            <person name="Wang Y."/>
            <person name="Shi Y."/>
            <person name="Qiu Z."/>
            <person name="Liu S."/>
            <person name="Yang H."/>
        </authorList>
    </citation>
    <scope>NUCLEOTIDE SEQUENCE [LARGE SCALE GENOMIC DNA]</scope>
    <source>
        <strain evidence="1 2">TSB47</strain>
    </source>
</reference>
<dbReference type="RefSeq" id="WP_068768632.1">
    <property type="nucleotide sequence ID" value="NZ_CP109796.1"/>
</dbReference>
<dbReference type="Proteomes" id="UP000078486">
    <property type="component" value="Unassembled WGS sequence"/>
</dbReference>
<sequence length="425" mass="47632">MNTQNNIAGTIKVSVNQEKLTEDIAVFFSHDGWLKELFQNAVRAGATHIAVTQTPDQISIVDNGCGLKNDPEAWMPLLGISTTGWNQDVQTQQHPAGMGLLAALTRFPATIQSKGWAIHVTPETIKKSTPISIIKDGNLIQGFSITLNTTLDIADEISGRFFTISPSFRKQSLLTMETGSFLHPKNQPDQELVLDFRIIDHEGNLSASYQGTMRKAPWACINADHTIETVNITQLDLDPDQSPNSPARLNNFKAPFLRPIERRKGFDIWVAETSTDRHLHPNFHYFGMSVYWNDLARGIYHGQNNLGIQVSIHGDIGYNLELKKPDRESLIINAEATRFLNEIVLPFHKKAVAWVKAVSEQTLPYEVLDQTSDLDDDFTNNFSYPKVIASPKMDWLSSSKTWGIKTCPPSKIIRTGYSGTDRWTL</sequence>
<dbReference type="SUPFAM" id="SSF55874">
    <property type="entry name" value="ATPase domain of HSP90 chaperone/DNA topoisomerase II/histidine kinase"/>
    <property type="match status" value="1"/>
</dbReference>
<organism evidence="1 2">
    <name type="scientific">Termitidicoccus mucosus</name>
    <dbReference type="NCBI Taxonomy" id="1184151"/>
    <lineage>
        <taxon>Bacteria</taxon>
        <taxon>Pseudomonadati</taxon>
        <taxon>Verrucomicrobiota</taxon>
        <taxon>Opitutia</taxon>
        <taxon>Opitutales</taxon>
        <taxon>Opitutaceae</taxon>
        <taxon>Termitidicoccus</taxon>
    </lineage>
</organism>